<dbReference type="AlphaFoldDB" id="A0A4R8VAF2"/>
<sequence>MELRLEPTRLNFCVQNYGPSTAFDVELVFDDADKWQSPDMPKSLQDLIKMFPNPIPTWAPTQRAETIYSWSAGTPPEEDFDKIPIRFTGRISYKSDLRPWYGIGQKRFQENFTLSTELWHEALPTPGYSDSVKGHLKRIADSTAAIKDQLRQKN</sequence>
<accession>A0A4R8VAF2</accession>
<organism evidence="1 2">
    <name type="scientific">Terrimesophilobacter mesophilus</name>
    <dbReference type="NCBI Taxonomy" id="433647"/>
    <lineage>
        <taxon>Bacteria</taxon>
        <taxon>Bacillati</taxon>
        <taxon>Actinomycetota</taxon>
        <taxon>Actinomycetes</taxon>
        <taxon>Micrococcales</taxon>
        <taxon>Microbacteriaceae</taxon>
        <taxon>Terrimesophilobacter</taxon>
    </lineage>
</organism>
<dbReference type="RefSeq" id="WP_134542254.1">
    <property type="nucleotide sequence ID" value="NZ_JACHBP010000001.1"/>
</dbReference>
<proteinExistence type="predicted"/>
<reference evidence="1 2" key="1">
    <citation type="submission" date="2019-03" db="EMBL/GenBank/DDBJ databases">
        <title>Genomics of glacier-inhabiting Cryobacterium strains.</title>
        <authorList>
            <person name="Liu Q."/>
            <person name="Xin Y.-H."/>
        </authorList>
    </citation>
    <scope>NUCLEOTIDE SEQUENCE [LARGE SCALE GENOMIC DNA]</scope>
    <source>
        <strain evidence="1 2">CGMCC 1.10440</strain>
    </source>
</reference>
<gene>
    <name evidence="1" type="ORF">E3N84_07430</name>
</gene>
<evidence type="ECO:0000313" key="1">
    <source>
        <dbReference type="EMBL" id="TFB79889.1"/>
    </source>
</evidence>
<name>A0A4R8VAF2_9MICO</name>
<evidence type="ECO:0000313" key="2">
    <source>
        <dbReference type="Proteomes" id="UP000298488"/>
    </source>
</evidence>
<dbReference type="EMBL" id="SOFI01000003">
    <property type="protein sequence ID" value="TFB79889.1"/>
    <property type="molecule type" value="Genomic_DNA"/>
</dbReference>
<comment type="caution">
    <text evidence="1">The sequence shown here is derived from an EMBL/GenBank/DDBJ whole genome shotgun (WGS) entry which is preliminary data.</text>
</comment>
<dbReference type="Proteomes" id="UP000298488">
    <property type="component" value="Unassembled WGS sequence"/>
</dbReference>
<keyword evidence="2" id="KW-1185">Reference proteome</keyword>
<protein>
    <submittedName>
        <fullName evidence="1">Uncharacterized protein</fullName>
    </submittedName>
</protein>